<comment type="similarity">
    <text evidence="1">Belongs to the peptidase C48 family.</text>
</comment>
<sequence length="401" mass="45050">MICWRRPKVRGRRAEGGSTDFKKYSPTDVRNALELFGFLERENTMKRRDDGSSGETGDELNKTAPGDSVQKADERKKDQGQTCRRSSADNENNSENAESGNTSNESGQSSDTPSHLQEDSQMEDGQDDSIQLKVSRFRRNSNNQIYLLVPSFSDVNNGECFGSGGDEVEKSPHSIELSCLPSFSDVDNEEYVDPDRCEVGKSPVSLKLSNSYQSIDPNGDKLSLGNLHNTKQAIPLEGDDLVLRKFFDYKLILAPIHHPKSQPHWTLVVIEPLKNTIRHYDSMHSFYRYKTRCATMTKWMVKQNEEGRKLETMGSISVKCVQQIDATSCGLFVAAFIETVILDAKNGMAHNTELMDVDVEGLRRQIDGRGETEYDDGKDQIDKNTKNVGNETSGVIIHEEY</sequence>
<dbReference type="GO" id="GO:0019784">
    <property type="term" value="F:deNEDDylase activity"/>
    <property type="evidence" value="ECO:0007669"/>
    <property type="project" value="InterPro"/>
</dbReference>
<evidence type="ECO:0000313" key="7">
    <source>
        <dbReference type="EMBL" id="TGO59822.1"/>
    </source>
</evidence>
<evidence type="ECO:0000256" key="2">
    <source>
        <dbReference type="ARBA" id="ARBA00022670"/>
    </source>
</evidence>
<feature type="compositionally biased region" description="Basic and acidic residues" evidence="5">
    <location>
        <begin position="12"/>
        <end position="25"/>
    </location>
</feature>
<protein>
    <recommendedName>
        <fullName evidence="6">Ubiquitin-like protease family profile domain-containing protein</fullName>
    </recommendedName>
</protein>
<feature type="domain" description="Ubiquitin-like protease family profile" evidence="6">
    <location>
        <begin position="145"/>
        <end position="340"/>
    </location>
</feature>
<organism evidence="7 8">
    <name type="scientific">Botrytis elliptica</name>
    <dbReference type="NCBI Taxonomy" id="278938"/>
    <lineage>
        <taxon>Eukaryota</taxon>
        <taxon>Fungi</taxon>
        <taxon>Dikarya</taxon>
        <taxon>Ascomycota</taxon>
        <taxon>Pezizomycotina</taxon>
        <taxon>Leotiomycetes</taxon>
        <taxon>Helotiales</taxon>
        <taxon>Sclerotiniaceae</taxon>
        <taxon>Botrytis</taxon>
    </lineage>
</organism>
<evidence type="ECO:0000256" key="3">
    <source>
        <dbReference type="ARBA" id="ARBA00022801"/>
    </source>
</evidence>
<feature type="compositionally biased region" description="Basic and acidic residues" evidence="5">
    <location>
        <begin position="39"/>
        <end position="51"/>
    </location>
</feature>
<evidence type="ECO:0000256" key="4">
    <source>
        <dbReference type="ARBA" id="ARBA00022807"/>
    </source>
</evidence>
<name>A0A4Z1IJS9_9HELO</name>
<accession>A0A4Z1IJS9</accession>
<feature type="compositionally biased region" description="Low complexity" evidence="5">
    <location>
        <begin position="89"/>
        <end position="107"/>
    </location>
</feature>
<feature type="region of interest" description="Disordered" evidence="5">
    <location>
        <begin position="6"/>
        <end position="127"/>
    </location>
</feature>
<dbReference type="AlphaFoldDB" id="A0A4Z1IJS9"/>
<dbReference type="PROSITE" id="PS50600">
    <property type="entry name" value="ULP_PROTEASE"/>
    <property type="match status" value="1"/>
</dbReference>
<dbReference type="GO" id="GO:0008234">
    <property type="term" value="F:cysteine-type peptidase activity"/>
    <property type="evidence" value="ECO:0007669"/>
    <property type="project" value="UniProtKB-KW"/>
</dbReference>
<evidence type="ECO:0000259" key="6">
    <source>
        <dbReference type="PROSITE" id="PS50600"/>
    </source>
</evidence>
<dbReference type="Proteomes" id="UP000297229">
    <property type="component" value="Unassembled WGS sequence"/>
</dbReference>
<dbReference type="Pfam" id="PF02902">
    <property type="entry name" value="Peptidase_C48"/>
    <property type="match status" value="1"/>
</dbReference>
<dbReference type="GO" id="GO:0000338">
    <property type="term" value="P:protein deneddylation"/>
    <property type="evidence" value="ECO:0007669"/>
    <property type="project" value="TreeGrafter"/>
</dbReference>
<keyword evidence="2" id="KW-0645">Protease</keyword>
<comment type="caution">
    <text evidence="7">The sequence shown here is derived from an EMBL/GenBank/DDBJ whole genome shotgun (WGS) entry which is preliminary data.</text>
</comment>
<dbReference type="Gene3D" id="3.40.395.10">
    <property type="entry name" value="Adenoviral Proteinase, Chain A"/>
    <property type="match status" value="1"/>
</dbReference>
<dbReference type="InterPro" id="IPR038765">
    <property type="entry name" value="Papain-like_cys_pep_sf"/>
</dbReference>
<dbReference type="InterPro" id="IPR003653">
    <property type="entry name" value="Peptidase_C48_C"/>
</dbReference>
<reference evidence="7 8" key="1">
    <citation type="submission" date="2017-12" db="EMBL/GenBank/DDBJ databases">
        <title>Comparative genomics of Botrytis spp.</title>
        <authorList>
            <person name="Valero-Jimenez C.A."/>
            <person name="Tapia P."/>
            <person name="Veloso J."/>
            <person name="Silva-Moreno E."/>
            <person name="Staats M."/>
            <person name="Valdes J.H."/>
            <person name="Van Kan J.A.L."/>
        </authorList>
    </citation>
    <scope>NUCLEOTIDE SEQUENCE [LARGE SCALE GENOMIC DNA]</scope>
    <source>
        <strain evidence="7 8">Be9601</strain>
    </source>
</reference>
<feature type="compositionally biased region" description="Basic and acidic residues" evidence="5">
    <location>
        <begin position="70"/>
        <end position="79"/>
    </location>
</feature>
<dbReference type="EMBL" id="PQXM01001226">
    <property type="protein sequence ID" value="TGO59822.1"/>
    <property type="molecule type" value="Genomic_DNA"/>
</dbReference>
<dbReference type="PANTHER" id="PTHR46468">
    <property type="entry name" value="SENTRIN-SPECIFIC PROTEASE 8"/>
    <property type="match status" value="1"/>
</dbReference>
<proteinExistence type="inferred from homology"/>
<evidence type="ECO:0000256" key="1">
    <source>
        <dbReference type="ARBA" id="ARBA00005234"/>
    </source>
</evidence>
<dbReference type="SUPFAM" id="SSF54001">
    <property type="entry name" value="Cysteine proteinases"/>
    <property type="match status" value="1"/>
</dbReference>
<keyword evidence="8" id="KW-1185">Reference proteome</keyword>
<evidence type="ECO:0000313" key="8">
    <source>
        <dbReference type="Proteomes" id="UP000297229"/>
    </source>
</evidence>
<dbReference type="InterPro" id="IPR044613">
    <property type="entry name" value="Nep1/2-like"/>
</dbReference>
<evidence type="ECO:0000256" key="5">
    <source>
        <dbReference type="SAM" id="MobiDB-lite"/>
    </source>
</evidence>
<dbReference type="PANTHER" id="PTHR46468:SF1">
    <property type="entry name" value="SENTRIN-SPECIFIC PROTEASE 8"/>
    <property type="match status" value="1"/>
</dbReference>
<dbReference type="GO" id="GO:0006508">
    <property type="term" value="P:proteolysis"/>
    <property type="evidence" value="ECO:0007669"/>
    <property type="project" value="UniProtKB-KW"/>
</dbReference>
<keyword evidence="3" id="KW-0378">Hydrolase</keyword>
<keyword evidence="4" id="KW-0788">Thiol protease</keyword>
<gene>
    <name evidence="7" type="ORF">BELL_1228g00020</name>
</gene>